<dbReference type="InterPro" id="IPR005467">
    <property type="entry name" value="His_kinase_dom"/>
</dbReference>
<dbReference type="SUPFAM" id="SSF47384">
    <property type="entry name" value="Homodimeric domain of signal transducing histidine kinase"/>
    <property type="match status" value="1"/>
</dbReference>
<dbReference type="EC" id="2.7.13.3" evidence="2"/>
<protein>
    <recommendedName>
        <fullName evidence="2">histidine kinase</fullName>
        <ecNumber evidence="2">2.7.13.3</ecNumber>
    </recommendedName>
</protein>
<dbReference type="PANTHER" id="PTHR43547:SF2">
    <property type="entry name" value="HYBRID SIGNAL TRANSDUCTION HISTIDINE KINASE C"/>
    <property type="match status" value="1"/>
</dbReference>
<dbReference type="GO" id="GO:0000155">
    <property type="term" value="F:phosphorelay sensor kinase activity"/>
    <property type="evidence" value="ECO:0007669"/>
    <property type="project" value="InterPro"/>
</dbReference>
<evidence type="ECO:0000256" key="1">
    <source>
        <dbReference type="ARBA" id="ARBA00000085"/>
    </source>
</evidence>
<sequence length="494" mass="54960">MYEWILPSLSEVLAESQSSVAECLPAKAEQQWRVSLAATEHLLLKTLTKATPDTIQGLVLAAPAPLFSQPKLTQSLKTVTFTARPFNPLALMPWKMPPVATTVDEIIPEESILPLLPADPLGSEQFCLVFTDKFRLVLVLAEHKNGKKEFSFSFEPEVVQQAWRALGARVILTNPEFFADLDVLVQKYFPVAPDYRTVVQFSQLLLRELTEPPFADTVTPTPQIPQSSHPPVPSNPHFIGTPSSSSSPQRPDVELLQAFAHEVRTPLTTIRTMTRLLLKRRDLPTSVISRLEVIDHECTEQIDRMELLFKAAELETCASVRFSGTQLTPMSLDQVLQQSIPRWQQAAKRRNLTLDVVLPQHLPTVVSNPTMLDQVLTGLMENFTRSLPPGSHIQVHVIPAGDQLKLQLSPQLQCKDASKTTTPATPPIRKALGQLLMFQPETGTISLNIAATKHLFQAIGGKLIVRQRPHYGEVLTIFLPLEVSDKHKLGLNNS</sequence>
<feature type="domain" description="Histidine kinase" evidence="7">
    <location>
        <begin position="258"/>
        <end position="483"/>
    </location>
</feature>
<dbReference type="Gene3D" id="3.30.565.10">
    <property type="entry name" value="Histidine kinase-like ATPase, C-terminal domain"/>
    <property type="match status" value="1"/>
</dbReference>
<dbReference type="AlphaFoldDB" id="K9X009"/>
<dbReference type="KEGG" id="csg:Cylst_3228"/>
<evidence type="ECO:0000259" key="7">
    <source>
        <dbReference type="PROSITE" id="PS50109"/>
    </source>
</evidence>
<feature type="compositionally biased region" description="Polar residues" evidence="6">
    <location>
        <begin position="218"/>
        <end position="227"/>
    </location>
</feature>
<name>K9X009_9NOST</name>
<accession>K9X009</accession>
<keyword evidence="5" id="KW-0902">Two-component regulatory system</keyword>
<dbReference type="Pfam" id="PF00512">
    <property type="entry name" value="HisKA"/>
    <property type="match status" value="1"/>
</dbReference>
<feature type="region of interest" description="Disordered" evidence="6">
    <location>
        <begin position="216"/>
        <end position="251"/>
    </location>
</feature>
<keyword evidence="4 8" id="KW-0808">Transferase</keyword>
<evidence type="ECO:0000313" key="8">
    <source>
        <dbReference type="EMBL" id="AFZ25391.1"/>
    </source>
</evidence>
<dbReference type="HOGENOM" id="CLU_040649_0_0_3"/>
<dbReference type="RefSeq" id="WP_015208643.1">
    <property type="nucleotide sequence ID" value="NC_019757.1"/>
</dbReference>
<evidence type="ECO:0000313" key="9">
    <source>
        <dbReference type="Proteomes" id="UP000010475"/>
    </source>
</evidence>
<dbReference type="InterPro" id="IPR036097">
    <property type="entry name" value="HisK_dim/P_sf"/>
</dbReference>
<proteinExistence type="predicted"/>
<dbReference type="CDD" id="cd00082">
    <property type="entry name" value="HisKA"/>
    <property type="match status" value="1"/>
</dbReference>
<dbReference type="Gene3D" id="1.10.287.130">
    <property type="match status" value="1"/>
</dbReference>
<organism evidence="8 9">
    <name type="scientific">Cylindrospermum stagnale PCC 7417</name>
    <dbReference type="NCBI Taxonomy" id="56107"/>
    <lineage>
        <taxon>Bacteria</taxon>
        <taxon>Bacillati</taxon>
        <taxon>Cyanobacteriota</taxon>
        <taxon>Cyanophyceae</taxon>
        <taxon>Nostocales</taxon>
        <taxon>Nostocaceae</taxon>
        <taxon>Cylindrospermum</taxon>
    </lineage>
</organism>
<evidence type="ECO:0000256" key="6">
    <source>
        <dbReference type="SAM" id="MobiDB-lite"/>
    </source>
</evidence>
<dbReference type="Proteomes" id="UP000010475">
    <property type="component" value="Chromosome"/>
</dbReference>
<keyword evidence="4 8" id="KW-0418">Kinase</keyword>
<reference evidence="8 9" key="1">
    <citation type="submission" date="2012-06" db="EMBL/GenBank/DDBJ databases">
        <title>Finished chromosome of genome of Cylindrospermum stagnale PCC 7417.</title>
        <authorList>
            <consortium name="US DOE Joint Genome Institute"/>
            <person name="Gugger M."/>
            <person name="Coursin T."/>
            <person name="Rippka R."/>
            <person name="Tandeau De Marsac N."/>
            <person name="Huntemann M."/>
            <person name="Wei C.-L."/>
            <person name="Han J."/>
            <person name="Detter J.C."/>
            <person name="Han C."/>
            <person name="Tapia R."/>
            <person name="Chen A."/>
            <person name="Kyrpides N."/>
            <person name="Mavromatis K."/>
            <person name="Markowitz V."/>
            <person name="Szeto E."/>
            <person name="Ivanova N."/>
            <person name="Pagani I."/>
            <person name="Pati A."/>
            <person name="Goodwin L."/>
            <person name="Nordberg H.P."/>
            <person name="Cantor M.N."/>
            <person name="Hua S.X."/>
            <person name="Woyke T."/>
            <person name="Kerfeld C.A."/>
        </authorList>
    </citation>
    <scope>NUCLEOTIDE SEQUENCE [LARGE SCALE GENOMIC DNA]</scope>
    <source>
        <strain evidence="8 9">PCC 7417</strain>
    </source>
</reference>
<dbReference type="EMBL" id="CP003642">
    <property type="protein sequence ID" value="AFZ25391.1"/>
    <property type="molecule type" value="Genomic_DNA"/>
</dbReference>
<comment type="catalytic activity">
    <reaction evidence="1">
        <text>ATP + protein L-histidine = ADP + protein N-phospho-L-histidine.</text>
        <dbReference type="EC" id="2.7.13.3"/>
    </reaction>
</comment>
<dbReference type="PATRIC" id="fig|56107.3.peg.3535"/>
<keyword evidence="3" id="KW-0597">Phosphoprotein</keyword>
<evidence type="ECO:0000256" key="2">
    <source>
        <dbReference type="ARBA" id="ARBA00012438"/>
    </source>
</evidence>
<evidence type="ECO:0000256" key="5">
    <source>
        <dbReference type="ARBA" id="ARBA00023012"/>
    </source>
</evidence>
<dbReference type="InterPro" id="IPR003661">
    <property type="entry name" value="HisK_dim/P_dom"/>
</dbReference>
<dbReference type="InterPro" id="IPR036890">
    <property type="entry name" value="HATPase_C_sf"/>
</dbReference>
<keyword evidence="9" id="KW-1185">Reference proteome</keyword>
<dbReference type="SUPFAM" id="SSF55874">
    <property type="entry name" value="ATPase domain of HSP90 chaperone/DNA topoisomerase II/histidine kinase"/>
    <property type="match status" value="1"/>
</dbReference>
<dbReference type="eggNOG" id="COG0642">
    <property type="taxonomic scope" value="Bacteria"/>
</dbReference>
<evidence type="ECO:0000256" key="3">
    <source>
        <dbReference type="ARBA" id="ARBA00022553"/>
    </source>
</evidence>
<dbReference type="PROSITE" id="PS50109">
    <property type="entry name" value="HIS_KIN"/>
    <property type="match status" value="1"/>
</dbReference>
<evidence type="ECO:0000256" key="4">
    <source>
        <dbReference type="ARBA" id="ARBA00022777"/>
    </source>
</evidence>
<dbReference type="PANTHER" id="PTHR43547">
    <property type="entry name" value="TWO-COMPONENT HISTIDINE KINASE"/>
    <property type="match status" value="1"/>
</dbReference>
<dbReference type="OrthoDB" id="537027at2"/>
<dbReference type="STRING" id="56107.Cylst_3228"/>
<gene>
    <name evidence="8" type="ORF">Cylst_3228</name>
</gene>